<evidence type="ECO:0000256" key="6">
    <source>
        <dbReference type="ARBA" id="ARBA00022670"/>
    </source>
</evidence>
<evidence type="ECO:0000256" key="9">
    <source>
        <dbReference type="ARBA" id="ARBA00022989"/>
    </source>
</evidence>
<dbReference type="InterPro" id="IPR019757">
    <property type="entry name" value="Pept_S26A_signal_pept_1_Lys-AS"/>
</dbReference>
<dbReference type="PROSITE" id="PS00760">
    <property type="entry name" value="SPASE_I_2"/>
    <property type="match status" value="1"/>
</dbReference>
<keyword evidence="10 12" id="KW-0472">Membrane</keyword>
<feature type="domain" description="Peptidase S26" evidence="14">
    <location>
        <begin position="8"/>
        <end position="174"/>
    </location>
</feature>
<comment type="caution">
    <text evidence="15">The sequence shown here is derived from an EMBL/GenBank/DDBJ whole genome shotgun (WGS) entry which is preliminary data.</text>
</comment>
<dbReference type="AlphaFoldDB" id="A0A5D4KLD4"/>
<dbReference type="Gene3D" id="2.10.109.10">
    <property type="entry name" value="Umud Fragment, subunit A"/>
    <property type="match status" value="1"/>
</dbReference>
<keyword evidence="8 12" id="KW-0378">Hydrolase</keyword>
<evidence type="ECO:0000256" key="13">
    <source>
        <dbReference type="RuleBase" id="RU362042"/>
    </source>
</evidence>
<protein>
    <recommendedName>
        <fullName evidence="4 12">Signal peptidase I</fullName>
        <ecNumber evidence="4 12">3.4.21.89</ecNumber>
    </recommendedName>
</protein>
<dbReference type="InterPro" id="IPR000223">
    <property type="entry name" value="Pept_S26A_signal_pept_1"/>
</dbReference>
<dbReference type="FunFam" id="2.10.109.10:FF:000008">
    <property type="entry name" value="Signal peptidase I"/>
    <property type="match status" value="1"/>
</dbReference>
<keyword evidence="5" id="KW-1003">Cell membrane</keyword>
<dbReference type="EMBL" id="VTEH01000001">
    <property type="protein sequence ID" value="TYR77545.1"/>
    <property type="molecule type" value="Genomic_DNA"/>
</dbReference>
<evidence type="ECO:0000259" key="14">
    <source>
        <dbReference type="Pfam" id="PF10502"/>
    </source>
</evidence>
<dbReference type="NCBIfam" id="TIGR02227">
    <property type="entry name" value="sigpep_I_bact"/>
    <property type="match status" value="1"/>
</dbReference>
<dbReference type="RefSeq" id="WP_148945153.1">
    <property type="nucleotide sequence ID" value="NZ_VTEH01000001.1"/>
</dbReference>
<dbReference type="InterPro" id="IPR019758">
    <property type="entry name" value="Pept_S26A_signal_pept_1_CS"/>
</dbReference>
<evidence type="ECO:0000256" key="12">
    <source>
        <dbReference type="RuleBase" id="RU003993"/>
    </source>
</evidence>
<accession>A0A5D4KLD4</accession>
<dbReference type="EC" id="3.4.21.89" evidence="4 12"/>
<feature type="active site" evidence="11">
    <location>
        <position position="80"/>
    </location>
</feature>
<comment type="catalytic activity">
    <reaction evidence="1 12">
        <text>Cleavage of hydrophobic, N-terminal signal or leader sequences from secreted and periplasmic proteins.</text>
        <dbReference type="EC" id="3.4.21.89"/>
    </reaction>
</comment>
<evidence type="ECO:0000313" key="15">
    <source>
        <dbReference type="EMBL" id="TYR77545.1"/>
    </source>
</evidence>
<dbReference type="PRINTS" id="PR00727">
    <property type="entry name" value="LEADERPTASE"/>
</dbReference>
<keyword evidence="7 12" id="KW-0812">Transmembrane</keyword>
<proteinExistence type="inferred from homology"/>
<evidence type="ECO:0000256" key="7">
    <source>
        <dbReference type="ARBA" id="ARBA00022692"/>
    </source>
</evidence>
<dbReference type="PROSITE" id="PS00501">
    <property type="entry name" value="SPASE_I_1"/>
    <property type="match status" value="1"/>
</dbReference>
<comment type="subcellular location">
    <subcellularLocation>
        <location evidence="2">Cell membrane</location>
        <topology evidence="2">Single-pass type II membrane protein</topology>
    </subcellularLocation>
    <subcellularLocation>
        <location evidence="13">Membrane</location>
        <topology evidence="13">Single-pass type II membrane protein</topology>
    </subcellularLocation>
</comment>
<keyword evidence="6 12" id="KW-0645">Protease</keyword>
<evidence type="ECO:0000256" key="1">
    <source>
        <dbReference type="ARBA" id="ARBA00000677"/>
    </source>
</evidence>
<keyword evidence="9 12" id="KW-1133">Transmembrane helix</keyword>
<name>A0A5D4KLD4_9BACI</name>
<dbReference type="InterPro" id="IPR019756">
    <property type="entry name" value="Pept_S26A_signal_pept_1_Ser-AS"/>
</dbReference>
<evidence type="ECO:0000256" key="11">
    <source>
        <dbReference type="PIRSR" id="PIRSR600223-1"/>
    </source>
</evidence>
<dbReference type="GO" id="GO:0005886">
    <property type="term" value="C:plasma membrane"/>
    <property type="evidence" value="ECO:0007669"/>
    <property type="project" value="UniProtKB-SubCell"/>
</dbReference>
<evidence type="ECO:0000313" key="16">
    <source>
        <dbReference type="Proteomes" id="UP000323317"/>
    </source>
</evidence>
<evidence type="ECO:0000256" key="5">
    <source>
        <dbReference type="ARBA" id="ARBA00022475"/>
    </source>
</evidence>
<evidence type="ECO:0000256" key="2">
    <source>
        <dbReference type="ARBA" id="ARBA00004401"/>
    </source>
</evidence>
<dbReference type="GO" id="GO:0004252">
    <property type="term" value="F:serine-type endopeptidase activity"/>
    <property type="evidence" value="ECO:0007669"/>
    <property type="project" value="InterPro"/>
</dbReference>
<dbReference type="GO" id="GO:0009003">
    <property type="term" value="F:signal peptidase activity"/>
    <property type="evidence" value="ECO:0007669"/>
    <property type="project" value="UniProtKB-EC"/>
</dbReference>
<evidence type="ECO:0000256" key="10">
    <source>
        <dbReference type="ARBA" id="ARBA00023136"/>
    </source>
</evidence>
<dbReference type="InterPro" id="IPR019533">
    <property type="entry name" value="Peptidase_S26"/>
</dbReference>
<feature type="active site" evidence="11">
    <location>
        <position position="39"/>
    </location>
</feature>
<dbReference type="PANTHER" id="PTHR43390:SF8">
    <property type="entry name" value="SIGNAL PEPTIDASE I"/>
    <property type="match status" value="1"/>
</dbReference>
<dbReference type="GO" id="GO:0006465">
    <property type="term" value="P:signal peptide processing"/>
    <property type="evidence" value="ECO:0007669"/>
    <property type="project" value="InterPro"/>
</dbReference>
<dbReference type="CDD" id="cd06530">
    <property type="entry name" value="S26_SPase_I"/>
    <property type="match status" value="1"/>
</dbReference>
<sequence length="183" mass="21002">MAKQKNELWEWTKALLIAVGLAALIRYFLFTPIVVDGLSMMPTLHNGDRMIVNKLSYSVGEPDRFDIIVFHAPEQKDYIKRVIGLPGDTVKYIDDVLYVNGEAYDEPYLEEYKEQIDDGLLTEDFTLAEKIGRETVPENTLFVMGDNRRFSKDSRHIGVVEVDEVIGSTNVIYWPIKDIEVIK</sequence>
<dbReference type="Proteomes" id="UP000323317">
    <property type="component" value="Unassembled WGS sequence"/>
</dbReference>
<evidence type="ECO:0000256" key="3">
    <source>
        <dbReference type="ARBA" id="ARBA00009370"/>
    </source>
</evidence>
<evidence type="ECO:0000256" key="8">
    <source>
        <dbReference type="ARBA" id="ARBA00022801"/>
    </source>
</evidence>
<dbReference type="Pfam" id="PF10502">
    <property type="entry name" value="Peptidase_S26"/>
    <property type="match status" value="1"/>
</dbReference>
<dbReference type="SUPFAM" id="SSF51306">
    <property type="entry name" value="LexA/Signal peptidase"/>
    <property type="match status" value="1"/>
</dbReference>
<reference evidence="15 16" key="1">
    <citation type="submission" date="2019-08" db="EMBL/GenBank/DDBJ databases">
        <title>Bacillus genomes from the desert of Cuatro Cienegas, Coahuila.</title>
        <authorList>
            <person name="Olmedo-Alvarez G."/>
        </authorList>
    </citation>
    <scope>NUCLEOTIDE SEQUENCE [LARGE SCALE GENOMIC DNA]</scope>
    <source>
        <strain evidence="15 16">CH40_1T</strain>
    </source>
</reference>
<dbReference type="PANTHER" id="PTHR43390">
    <property type="entry name" value="SIGNAL PEPTIDASE I"/>
    <property type="match status" value="1"/>
</dbReference>
<evidence type="ECO:0000256" key="4">
    <source>
        <dbReference type="ARBA" id="ARBA00013208"/>
    </source>
</evidence>
<gene>
    <name evidence="15" type="primary">lepB</name>
    <name evidence="15" type="ORF">FZC79_01640</name>
</gene>
<comment type="similarity">
    <text evidence="3 13">Belongs to the peptidase S26 family.</text>
</comment>
<dbReference type="InterPro" id="IPR036286">
    <property type="entry name" value="LexA/Signal_pep-like_sf"/>
</dbReference>
<feature type="transmembrane region" description="Helical" evidence="12">
    <location>
        <begin position="14"/>
        <end position="35"/>
    </location>
</feature>
<dbReference type="PROSITE" id="PS00761">
    <property type="entry name" value="SPASE_I_3"/>
    <property type="match status" value="1"/>
</dbReference>
<organism evidence="15 16">
    <name type="scientific">Rossellomorea vietnamensis</name>
    <dbReference type="NCBI Taxonomy" id="218284"/>
    <lineage>
        <taxon>Bacteria</taxon>
        <taxon>Bacillati</taxon>
        <taxon>Bacillota</taxon>
        <taxon>Bacilli</taxon>
        <taxon>Bacillales</taxon>
        <taxon>Bacillaceae</taxon>
        <taxon>Rossellomorea</taxon>
    </lineage>
</organism>